<reference evidence="3 4" key="1">
    <citation type="submission" date="2019-03" db="EMBL/GenBank/DDBJ databases">
        <title>Genome Sequencing and Assembly of Various Microbes Isolated from Partially Reclaimed Soil and Acid Mine Drainage (AMD) Site.</title>
        <authorList>
            <person name="Steinbock B."/>
            <person name="Bechtold R."/>
            <person name="Sevigny J.L."/>
            <person name="Thomas D."/>
            <person name="Cuthill L.R."/>
            <person name="Aveiro Johannsen E.J."/>
            <person name="Thomas K."/>
            <person name="Ghosh A."/>
        </authorList>
    </citation>
    <scope>NUCLEOTIDE SEQUENCE [LARGE SCALE GENOMIC DNA]</scope>
    <source>
        <strain evidence="3 4">F-B2</strain>
    </source>
</reference>
<organism evidence="3 4">
    <name type="scientific">Microbacterium oleivorans</name>
    <dbReference type="NCBI Taxonomy" id="273677"/>
    <lineage>
        <taxon>Bacteria</taxon>
        <taxon>Bacillati</taxon>
        <taxon>Actinomycetota</taxon>
        <taxon>Actinomycetes</taxon>
        <taxon>Micrococcales</taxon>
        <taxon>Microbacteriaceae</taxon>
        <taxon>Microbacterium</taxon>
    </lineage>
</organism>
<dbReference type="InterPro" id="IPR013830">
    <property type="entry name" value="SGNH_hydro"/>
</dbReference>
<name>A0A4R5YGX4_9MICO</name>
<evidence type="ECO:0000259" key="2">
    <source>
        <dbReference type="Pfam" id="PF21181"/>
    </source>
</evidence>
<evidence type="ECO:0000259" key="1">
    <source>
        <dbReference type="Pfam" id="PF13472"/>
    </source>
</evidence>
<gene>
    <name evidence="3" type="ORF">E2R54_12990</name>
</gene>
<evidence type="ECO:0000313" key="3">
    <source>
        <dbReference type="EMBL" id="TDL44075.1"/>
    </source>
</evidence>
<dbReference type="Proteomes" id="UP000295633">
    <property type="component" value="Unassembled WGS sequence"/>
</dbReference>
<comment type="caution">
    <text evidence="3">The sequence shown here is derived from an EMBL/GenBank/DDBJ whole genome shotgun (WGS) entry which is preliminary data.</text>
</comment>
<dbReference type="EMBL" id="SMZX01000002">
    <property type="protein sequence ID" value="TDL44075.1"/>
    <property type="molecule type" value="Genomic_DNA"/>
</dbReference>
<sequence length="381" mass="40808">MIDITLDPSTVRGLAELEPTERGLRLHRLPAWVRTQYPEPQLLGVEAQPAGARIAVRTAASRLELDLHSTRATLRGLSRTRGRVDVRVDGALNDSVELDGGDTLDTDPATGIRQLVEGPVQRITVDGLDPRDKLVELWLPHNETIELIALRADAPALPDTTGRPRWVHHGSSISQGSNATEPSSTWVSLAARRAGLDLRNLGVGGSAQVDPFMARVIRDTPADLLSVALGINVVNADAMRLRAFVPAVHGFLDTIRDGHPDTPLHLITPIWCGIHEDTPGPGTIEPDSFATGTLLFGAAGTPGDTAGGRLTLEVIRDALAGVFAHRDDPNLHLVDGLALYGEADAAVHPLPDRLHPSAEAHRVIGERFAAMALRSGGVRER</sequence>
<dbReference type="Pfam" id="PF13472">
    <property type="entry name" value="Lipase_GDSL_2"/>
    <property type="match status" value="1"/>
</dbReference>
<protein>
    <submittedName>
        <fullName evidence="3">Lipase</fullName>
    </submittedName>
</protein>
<dbReference type="InterPro" id="IPR036514">
    <property type="entry name" value="SGNH_hydro_sf"/>
</dbReference>
<feature type="domain" description="SsfX3-like N-terminal" evidence="2">
    <location>
        <begin position="11"/>
        <end position="142"/>
    </location>
</feature>
<dbReference type="InterPro" id="IPR048977">
    <property type="entry name" value="SsfX3-like_N"/>
</dbReference>
<feature type="domain" description="SGNH hydrolase-type esterase" evidence="1">
    <location>
        <begin position="170"/>
        <end position="363"/>
    </location>
</feature>
<dbReference type="SUPFAM" id="SSF52266">
    <property type="entry name" value="SGNH hydrolase"/>
    <property type="match status" value="1"/>
</dbReference>
<dbReference type="AlphaFoldDB" id="A0A4R5YGX4"/>
<dbReference type="Gene3D" id="3.40.50.1110">
    <property type="entry name" value="SGNH hydrolase"/>
    <property type="match status" value="1"/>
</dbReference>
<dbReference type="RefSeq" id="WP_133400041.1">
    <property type="nucleotide sequence ID" value="NZ_SMZX01000002.1"/>
</dbReference>
<dbReference type="Pfam" id="PF21181">
    <property type="entry name" value="SsfX3_N"/>
    <property type="match status" value="1"/>
</dbReference>
<accession>A0A4R5YGX4</accession>
<proteinExistence type="predicted"/>
<dbReference type="Gene3D" id="2.60.120.260">
    <property type="entry name" value="Galactose-binding domain-like"/>
    <property type="match status" value="1"/>
</dbReference>
<evidence type="ECO:0000313" key="4">
    <source>
        <dbReference type="Proteomes" id="UP000295633"/>
    </source>
</evidence>